<reference evidence="4" key="2">
    <citation type="submission" date="2019-10" db="EMBL/GenBank/DDBJ databases">
        <authorList>
            <consortium name="NCBI Genome Project"/>
        </authorList>
    </citation>
    <scope>NUCLEOTIDE SEQUENCE</scope>
    <source>
        <strain evidence="4">NI907</strain>
    </source>
</reference>
<protein>
    <submittedName>
        <fullName evidence="4">Uncharacterized protein</fullName>
    </submittedName>
</protein>
<organism evidence="3 4">
    <name type="scientific">Pyricularia grisea</name>
    <name type="common">Crabgrass-specific blast fungus</name>
    <name type="synonym">Magnaporthe grisea</name>
    <dbReference type="NCBI Taxonomy" id="148305"/>
    <lineage>
        <taxon>Eukaryota</taxon>
        <taxon>Fungi</taxon>
        <taxon>Dikarya</taxon>
        <taxon>Ascomycota</taxon>
        <taxon>Pezizomycotina</taxon>
        <taxon>Sordariomycetes</taxon>
        <taxon>Sordariomycetidae</taxon>
        <taxon>Magnaporthales</taxon>
        <taxon>Pyriculariaceae</taxon>
        <taxon>Pyricularia</taxon>
    </lineage>
</organism>
<keyword evidence="2" id="KW-0812">Transmembrane</keyword>
<accession>A0A6P8B017</accession>
<proteinExistence type="predicted"/>
<evidence type="ECO:0000256" key="2">
    <source>
        <dbReference type="SAM" id="Phobius"/>
    </source>
</evidence>
<dbReference type="Proteomes" id="UP000515153">
    <property type="component" value="Unplaced"/>
</dbReference>
<keyword evidence="2" id="KW-1133">Transmembrane helix</keyword>
<dbReference type="PANTHER" id="PTHR37848:SF1">
    <property type="entry name" value="SUN DOMAIN-CONTAINING PROTEIN"/>
    <property type="match status" value="1"/>
</dbReference>
<feature type="region of interest" description="Disordered" evidence="1">
    <location>
        <begin position="1"/>
        <end position="81"/>
    </location>
</feature>
<evidence type="ECO:0000313" key="3">
    <source>
        <dbReference type="Proteomes" id="UP000515153"/>
    </source>
</evidence>
<feature type="compositionally biased region" description="Polar residues" evidence="1">
    <location>
        <begin position="1"/>
        <end position="19"/>
    </location>
</feature>
<feature type="compositionally biased region" description="Low complexity" evidence="1">
    <location>
        <begin position="64"/>
        <end position="78"/>
    </location>
</feature>
<evidence type="ECO:0000256" key="1">
    <source>
        <dbReference type="SAM" id="MobiDB-lite"/>
    </source>
</evidence>
<dbReference type="RefSeq" id="XP_030980513.1">
    <property type="nucleotide sequence ID" value="XM_031127666.1"/>
</dbReference>
<name>A0A6P8B017_PYRGI</name>
<keyword evidence="2" id="KW-0472">Membrane</keyword>
<feature type="region of interest" description="Disordered" evidence="1">
    <location>
        <begin position="199"/>
        <end position="219"/>
    </location>
</feature>
<evidence type="ECO:0000313" key="4">
    <source>
        <dbReference type="RefSeq" id="XP_030980513.1"/>
    </source>
</evidence>
<feature type="transmembrane region" description="Helical" evidence="2">
    <location>
        <begin position="301"/>
        <end position="322"/>
    </location>
</feature>
<dbReference type="PANTHER" id="PTHR37848">
    <property type="entry name" value="EXPRESSED PROTEIN"/>
    <property type="match status" value="1"/>
</dbReference>
<sequence length="415" mass="46270">MGSSKQNPEQTGDTVQMEMQPTADVGGSENSNFGAGDNKPEPKAVGAGVPPSYDSVPEPNSFSAPQQHAVAQPHPQGPGISDAEIIQPFAISSKDGAESFMDMRLDRDPDFLESNIKIWAQKPPSFYMQVHGTHLERRTRRTNGRTETHTVTVTDFNVGVPLHGFLFGQPQPGQTSPPQSFSWIRTVENHEKVPRGTVRAIQGPMPPKVEGDVEEPPSEVIPKPTLQEWCHRYCASFAGRKTFVVERRVGGLDIARLQANAMAIVRSTGYSGNVNITFDSFGAEVEVLSSNKINQWRRLTWLRIVCYVTFLWIFTWPFLYFFTKRFHCVYVEWPFSRIRSDGFKEYVSLNEDQMLEVWGRAMFSAVMARSTDILNQQDLINAQAAGGVGYGMGGLGNNINQHYGWGREGWGGSSF</sequence>
<dbReference type="GeneID" id="41962575"/>
<dbReference type="AlphaFoldDB" id="A0A6P8B017"/>
<reference evidence="4" key="3">
    <citation type="submission" date="2025-08" db="UniProtKB">
        <authorList>
            <consortium name="RefSeq"/>
        </authorList>
    </citation>
    <scope>IDENTIFICATION</scope>
    <source>
        <strain evidence="4">NI907</strain>
    </source>
</reference>
<gene>
    <name evidence="4" type="ORF">PgNI_07656</name>
</gene>
<keyword evidence="3" id="KW-1185">Reference proteome</keyword>
<dbReference type="KEGG" id="pgri:PgNI_07656"/>
<reference evidence="4" key="1">
    <citation type="journal article" date="2019" name="Mol. Biol. Evol.">
        <title>Blast fungal genomes show frequent chromosomal changes, gene gains and losses, and effector gene turnover.</title>
        <authorList>
            <person name="Gomez Luciano L.B."/>
            <person name="Jason Tsai I."/>
            <person name="Chuma I."/>
            <person name="Tosa Y."/>
            <person name="Chen Y.H."/>
            <person name="Li J.Y."/>
            <person name="Li M.Y."/>
            <person name="Jade Lu M.Y."/>
            <person name="Nakayashiki H."/>
            <person name="Li W.H."/>
        </authorList>
    </citation>
    <scope>NUCLEOTIDE SEQUENCE</scope>
    <source>
        <strain evidence="4">NI907</strain>
    </source>
</reference>